<evidence type="ECO:0000256" key="1">
    <source>
        <dbReference type="ARBA" id="ARBA00006622"/>
    </source>
</evidence>
<dbReference type="Pfam" id="PF05995">
    <property type="entry name" value="CDO_I"/>
    <property type="match status" value="1"/>
</dbReference>
<keyword evidence="2" id="KW-0479">Metal-binding</keyword>
<protein>
    <submittedName>
        <fullName evidence="6">Cysteine dioxygenase family protein</fullName>
    </submittedName>
</protein>
<evidence type="ECO:0000256" key="3">
    <source>
        <dbReference type="ARBA" id="ARBA00022964"/>
    </source>
</evidence>
<comment type="similarity">
    <text evidence="1">Belongs to the cysteine dioxygenase family.</text>
</comment>
<proteinExistence type="inferred from homology"/>
<evidence type="ECO:0000313" key="6">
    <source>
        <dbReference type="EMBL" id="MDW5596559.1"/>
    </source>
</evidence>
<keyword evidence="4" id="KW-0560">Oxidoreductase</keyword>
<name>A0ABU4HTP8_9ACTN</name>
<dbReference type="PANTHER" id="PTHR12918:SF1">
    <property type="entry name" value="CYSTEINE DIOXYGENASE TYPE 1"/>
    <property type="match status" value="1"/>
</dbReference>
<dbReference type="RefSeq" id="WP_318598997.1">
    <property type="nucleotide sequence ID" value="NZ_JAWSTH010000059.1"/>
</dbReference>
<dbReference type="GO" id="GO:0051213">
    <property type="term" value="F:dioxygenase activity"/>
    <property type="evidence" value="ECO:0007669"/>
    <property type="project" value="UniProtKB-KW"/>
</dbReference>
<dbReference type="Proteomes" id="UP001284601">
    <property type="component" value="Unassembled WGS sequence"/>
</dbReference>
<dbReference type="InterPro" id="IPR011051">
    <property type="entry name" value="RmlC_Cupin_sf"/>
</dbReference>
<organism evidence="6 7">
    <name type="scientific">Conexibacter stalactiti</name>
    <dbReference type="NCBI Taxonomy" id="1940611"/>
    <lineage>
        <taxon>Bacteria</taxon>
        <taxon>Bacillati</taxon>
        <taxon>Actinomycetota</taxon>
        <taxon>Thermoleophilia</taxon>
        <taxon>Solirubrobacterales</taxon>
        <taxon>Conexibacteraceae</taxon>
        <taxon>Conexibacter</taxon>
    </lineage>
</organism>
<dbReference type="Gene3D" id="2.60.120.10">
    <property type="entry name" value="Jelly Rolls"/>
    <property type="match status" value="1"/>
</dbReference>
<evidence type="ECO:0000313" key="7">
    <source>
        <dbReference type="Proteomes" id="UP001284601"/>
    </source>
</evidence>
<dbReference type="InterPro" id="IPR014710">
    <property type="entry name" value="RmlC-like_jellyroll"/>
</dbReference>
<dbReference type="EMBL" id="JAWSTH010000059">
    <property type="protein sequence ID" value="MDW5596559.1"/>
    <property type="molecule type" value="Genomic_DNA"/>
</dbReference>
<keyword evidence="3 6" id="KW-0223">Dioxygenase</keyword>
<dbReference type="PANTHER" id="PTHR12918">
    <property type="entry name" value="CYSTEINE DIOXYGENASE"/>
    <property type="match status" value="1"/>
</dbReference>
<gene>
    <name evidence="6" type="ORF">R7226_19585</name>
</gene>
<keyword evidence="7" id="KW-1185">Reference proteome</keyword>
<evidence type="ECO:0000256" key="2">
    <source>
        <dbReference type="ARBA" id="ARBA00022723"/>
    </source>
</evidence>
<evidence type="ECO:0000256" key="5">
    <source>
        <dbReference type="ARBA" id="ARBA00023004"/>
    </source>
</evidence>
<reference evidence="7" key="1">
    <citation type="submission" date="2023-07" db="EMBL/GenBank/DDBJ databases">
        <title>Conexibacter stalactiti sp. nov., isolated from stalactites in a lava cave and emended description of the genus Conexibacter.</title>
        <authorList>
            <person name="Lee S.D."/>
        </authorList>
    </citation>
    <scope>NUCLEOTIDE SEQUENCE [LARGE SCALE GENOMIC DNA]</scope>
    <source>
        <strain evidence="7">KCTC 39840</strain>
    </source>
</reference>
<dbReference type="CDD" id="cd10548">
    <property type="entry name" value="cupin_CDO"/>
    <property type="match status" value="1"/>
</dbReference>
<comment type="caution">
    <text evidence="6">The sequence shown here is derived from an EMBL/GenBank/DDBJ whole genome shotgun (WGS) entry which is preliminary data.</text>
</comment>
<dbReference type="SUPFAM" id="SSF51182">
    <property type="entry name" value="RmlC-like cupins"/>
    <property type="match status" value="1"/>
</dbReference>
<dbReference type="InterPro" id="IPR010300">
    <property type="entry name" value="CDO_1"/>
</dbReference>
<keyword evidence="5" id="KW-0408">Iron</keyword>
<accession>A0ABU4HTP8</accession>
<sequence>MTQIDRPTGRDLTREELRTLAQQIAENPSLWSEHVAHDPSQRTYAELLRDDHVDVWLICWSEDHDTGFHDHDASCGAVAVIDGAVREERLVLGGEPARRVARAGESFDFGNADIHRVLHHGDVPAVTVHVYSPPLLRMGSYLVEDDGTLQRHSVSYEEELVPLEPAASV</sequence>
<evidence type="ECO:0000256" key="4">
    <source>
        <dbReference type="ARBA" id="ARBA00023002"/>
    </source>
</evidence>